<gene>
    <name evidence="3" type="ORF">SAMN04489793_4272</name>
</gene>
<dbReference type="SUPFAM" id="SSF55811">
    <property type="entry name" value="Nudix"/>
    <property type="match status" value="1"/>
</dbReference>
<reference evidence="4" key="1">
    <citation type="submission" date="2016-10" db="EMBL/GenBank/DDBJ databases">
        <authorList>
            <person name="Varghese N."/>
            <person name="Submissions S."/>
        </authorList>
    </citation>
    <scope>NUCLEOTIDE SEQUENCE [LARGE SCALE GENOMIC DNA]</scope>
    <source>
        <strain evidence="4">DSM 44234</strain>
    </source>
</reference>
<dbReference type="PROSITE" id="PS51462">
    <property type="entry name" value="NUDIX"/>
    <property type="match status" value="1"/>
</dbReference>
<dbReference type="STRING" id="57704.SAMN04489793_4272"/>
<proteinExistence type="predicted"/>
<sequence>MHTGKVTTTSAGLLLFRRTDGTVEVLLGHMGGPFWSRKDAHAWSIPKGLYTDEEPLAAAEREFAEELGSPAPPGPTVPLGSVRQSGGKTVTAYAREGDFDATTIHSNEFELEWPRGSGRMQSFPEIDRAGWFSAEEAAEKLVKAQSAFLDRLREHLSGA</sequence>
<dbReference type="Proteomes" id="UP000182241">
    <property type="component" value="Unassembled WGS sequence"/>
</dbReference>
<keyword evidence="3" id="KW-0378">Hydrolase</keyword>
<dbReference type="GO" id="GO:0006754">
    <property type="term" value="P:ATP biosynthetic process"/>
    <property type="evidence" value="ECO:0007669"/>
    <property type="project" value="TreeGrafter"/>
</dbReference>
<protein>
    <submittedName>
        <fullName evidence="3">Predicted NTP pyrophosphohydrolase, NUDIX family</fullName>
    </submittedName>
</protein>
<name>A0A1H4YQG9_TSUTY</name>
<dbReference type="Pfam" id="PF00293">
    <property type="entry name" value="NUDIX"/>
    <property type="match status" value="1"/>
</dbReference>
<dbReference type="PANTHER" id="PTHR21340:SF7">
    <property type="entry name" value="NUDIX HYDROLASE DOMAIN-CONTAINING PROTEIN"/>
    <property type="match status" value="1"/>
</dbReference>
<dbReference type="CDD" id="cd04662">
    <property type="entry name" value="NUDIX_Hydrolase"/>
    <property type="match status" value="1"/>
</dbReference>
<dbReference type="EMBL" id="FNSA01000003">
    <property type="protein sequence ID" value="SED20067.1"/>
    <property type="molecule type" value="Genomic_DNA"/>
</dbReference>
<dbReference type="AlphaFoldDB" id="A0A1H4YQG9"/>
<dbReference type="InterPro" id="IPR000086">
    <property type="entry name" value="NUDIX_hydrolase_dom"/>
</dbReference>
<dbReference type="InterPro" id="IPR051325">
    <property type="entry name" value="Nudix_hydrolase_domain"/>
</dbReference>
<dbReference type="InterPro" id="IPR015797">
    <property type="entry name" value="NUDIX_hydrolase-like_dom_sf"/>
</dbReference>
<dbReference type="Gene3D" id="3.90.79.10">
    <property type="entry name" value="Nucleoside Triphosphate Pyrophosphohydrolase"/>
    <property type="match status" value="1"/>
</dbReference>
<feature type="region of interest" description="Disordered" evidence="1">
    <location>
        <begin position="65"/>
        <end position="85"/>
    </location>
</feature>
<evidence type="ECO:0000259" key="2">
    <source>
        <dbReference type="PROSITE" id="PS51462"/>
    </source>
</evidence>
<accession>A0A1H4YQG9</accession>
<evidence type="ECO:0000313" key="3">
    <source>
        <dbReference type="EMBL" id="SED20067.1"/>
    </source>
</evidence>
<dbReference type="GO" id="GO:0006167">
    <property type="term" value="P:AMP biosynthetic process"/>
    <property type="evidence" value="ECO:0007669"/>
    <property type="project" value="TreeGrafter"/>
</dbReference>
<keyword evidence="4" id="KW-1185">Reference proteome</keyword>
<evidence type="ECO:0000256" key="1">
    <source>
        <dbReference type="SAM" id="MobiDB-lite"/>
    </source>
</evidence>
<dbReference type="GO" id="GO:0004081">
    <property type="term" value="F:bis(5'-nucleosyl)-tetraphosphatase (asymmetrical) activity"/>
    <property type="evidence" value="ECO:0007669"/>
    <property type="project" value="TreeGrafter"/>
</dbReference>
<organism evidence="3 4">
    <name type="scientific">Tsukamurella tyrosinosolvens</name>
    <dbReference type="NCBI Taxonomy" id="57704"/>
    <lineage>
        <taxon>Bacteria</taxon>
        <taxon>Bacillati</taxon>
        <taxon>Actinomycetota</taxon>
        <taxon>Actinomycetes</taxon>
        <taxon>Mycobacteriales</taxon>
        <taxon>Tsukamurellaceae</taxon>
        <taxon>Tsukamurella</taxon>
    </lineage>
</organism>
<feature type="domain" description="Nudix hydrolase" evidence="2">
    <location>
        <begin position="6"/>
        <end position="154"/>
    </location>
</feature>
<dbReference type="PANTHER" id="PTHR21340">
    <property type="entry name" value="DIADENOSINE 5,5-P1,P4-TETRAPHOSPHATE PYROPHOSPHOHYDROLASE MUTT"/>
    <property type="match status" value="1"/>
</dbReference>
<evidence type="ECO:0000313" key="4">
    <source>
        <dbReference type="Proteomes" id="UP000182241"/>
    </source>
</evidence>